<evidence type="ECO:0000313" key="2">
    <source>
        <dbReference type="EMBL" id="DAF52736.1"/>
    </source>
</evidence>
<evidence type="ECO:0000256" key="1">
    <source>
        <dbReference type="SAM" id="Phobius"/>
    </source>
</evidence>
<feature type="transmembrane region" description="Helical" evidence="1">
    <location>
        <begin position="15"/>
        <end position="33"/>
    </location>
</feature>
<reference evidence="2" key="1">
    <citation type="journal article" date="2021" name="Proc. Natl. Acad. Sci. U.S.A.">
        <title>A Catalog of Tens of Thousands of Viruses from Human Metagenomes Reveals Hidden Associations with Chronic Diseases.</title>
        <authorList>
            <person name="Tisza M.J."/>
            <person name="Buck C.B."/>
        </authorList>
    </citation>
    <scope>NUCLEOTIDE SEQUENCE</scope>
    <source>
        <strain evidence="2">CtqSm5</strain>
    </source>
</reference>
<dbReference type="EMBL" id="BK032642">
    <property type="protein sequence ID" value="DAF52736.1"/>
    <property type="molecule type" value="Genomic_DNA"/>
</dbReference>
<keyword evidence="1" id="KW-0812">Transmembrane</keyword>
<organism evidence="2">
    <name type="scientific">Siphoviridae sp. ctqSm5</name>
    <dbReference type="NCBI Taxonomy" id="2827949"/>
    <lineage>
        <taxon>Viruses</taxon>
        <taxon>Duplodnaviria</taxon>
        <taxon>Heunggongvirae</taxon>
        <taxon>Uroviricota</taxon>
        <taxon>Caudoviricetes</taxon>
    </lineage>
</organism>
<name>A0A8S5SP79_9CAUD</name>
<keyword evidence="1" id="KW-1133">Transmembrane helix</keyword>
<sequence>MLGSNGIELVIVDKLGRMLILAWMGIELELVVLGRN</sequence>
<protein>
    <submittedName>
        <fullName evidence="2">Uncharacterized protein</fullName>
    </submittedName>
</protein>
<accession>A0A8S5SP79</accession>
<proteinExistence type="predicted"/>
<keyword evidence="1" id="KW-0472">Membrane</keyword>